<evidence type="ECO:0000256" key="5">
    <source>
        <dbReference type="HAMAP-Rule" id="MF_01600"/>
    </source>
</evidence>
<feature type="transmembrane region" description="Helical" evidence="5">
    <location>
        <begin position="251"/>
        <end position="270"/>
    </location>
</feature>
<dbReference type="BioCyc" id="CSTA292563:G1353-2864-MONOMER"/>
<dbReference type="NCBIfam" id="NF002707">
    <property type="entry name" value="PRK02509.1"/>
    <property type="match status" value="1"/>
</dbReference>
<dbReference type="PANTHER" id="PTHR39344:SF1">
    <property type="entry name" value="UPF0182 PROTEIN SLL1060"/>
    <property type="match status" value="1"/>
</dbReference>
<dbReference type="Proteomes" id="UP000010483">
    <property type="component" value="Chromosome"/>
</dbReference>
<feature type="transmembrane region" description="Helical" evidence="5">
    <location>
        <begin position="109"/>
        <end position="132"/>
    </location>
</feature>
<evidence type="ECO:0000256" key="1">
    <source>
        <dbReference type="ARBA" id="ARBA00022475"/>
    </source>
</evidence>
<dbReference type="PATRIC" id="fig|292563.3.peg.2982"/>
<accession>K9YR07</accession>
<dbReference type="AlphaFoldDB" id="K9YR07"/>
<evidence type="ECO:0000313" key="6">
    <source>
        <dbReference type="EMBL" id="AFZ48800.1"/>
    </source>
</evidence>
<dbReference type="InterPro" id="IPR005372">
    <property type="entry name" value="UPF0182"/>
</dbReference>
<keyword evidence="7" id="KW-1185">Reference proteome</keyword>
<dbReference type="eggNOG" id="COG1615">
    <property type="taxonomic scope" value="Bacteria"/>
</dbReference>
<dbReference type="HOGENOM" id="CLU_007733_0_0_3"/>
<dbReference type="KEGG" id="csn:Cyast_2860"/>
<organism evidence="6 7">
    <name type="scientific">Cyanobacterium stanieri (strain ATCC 29140 / PCC 7202)</name>
    <dbReference type="NCBI Taxonomy" id="292563"/>
    <lineage>
        <taxon>Bacteria</taxon>
        <taxon>Bacillati</taxon>
        <taxon>Cyanobacteriota</taxon>
        <taxon>Cyanophyceae</taxon>
        <taxon>Oscillatoriophycideae</taxon>
        <taxon>Chroococcales</taxon>
        <taxon>Geminocystaceae</taxon>
        <taxon>Cyanobacterium</taxon>
    </lineage>
</organism>
<reference evidence="7" key="1">
    <citation type="journal article" date="2013" name="Proc. Natl. Acad. Sci. U.S.A.">
        <title>Improving the coverage of the cyanobacterial phylum using diversity-driven genome sequencing.</title>
        <authorList>
            <person name="Shih P.M."/>
            <person name="Wu D."/>
            <person name="Latifi A."/>
            <person name="Axen S.D."/>
            <person name="Fewer D.P."/>
            <person name="Talla E."/>
            <person name="Calteau A."/>
            <person name="Cai F."/>
            <person name="Tandeau de Marsac N."/>
            <person name="Rippka R."/>
            <person name="Herdman M."/>
            <person name="Sivonen K."/>
            <person name="Coursin T."/>
            <person name="Laurent T."/>
            <person name="Goodwin L."/>
            <person name="Nolan M."/>
            <person name="Davenport K.W."/>
            <person name="Han C.S."/>
            <person name="Rubin E.M."/>
            <person name="Eisen J.A."/>
            <person name="Woyke T."/>
            <person name="Gugger M."/>
            <person name="Kerfeld C.A."/>
        </authorList>
    </citation>
    <scope>NUCLEOTIDE SEQUENCE [LARGE SCALE GENOMIC DNA]</scope>
    <source>
        <strain evidence="7">ATCC 29140 / PCC 7202</strain>
    </source>
</reference>
<evidence type="ECO:0000313" key="7">
    <source>
        <dbReference type="Proteomes" id="UP000010483"/>
    </source>
</evidence>
<keyword evidence="4 5" id="KW-0472">Membrane</keyword>
<feature type="transmembrane region" description="Helical" evidence="5">
    <location>
        <begin position="329"/>
        <end position="352"/>
    </location>
</feature>
<name>K9YR07_CYASC</name>
<keyword evidence="2 5" id="KW-0812">Transmembrane</keyword>
<sequence length="974" mass="112500">MTQVYKSPTKLTVFNHKIIIALLSLIMVVWLSIMGLSRLGVELLWFEELGYVQTFLTQFKTKLFLGLFTFIFSILFIGSNIFVTNKLNNQQTLYKLKKQEKFEPQSPAIGIKTLLFILLLFSSLIALSLIFYTETVNEAWQVNINLPNLQNSIQSPFRIGAIAELVGTASETTWQIMLITVITSLIMTKPRFCLNLITVYISVIFAFTNAGYWERFFRFFYSVDFDKADPLFNHDISFYIFKIPFLQILDFWLQGLFFYSITASLIIYLISNNSISEGKFAGLTRYQLRHIYGLLGGLMITVAVIHWLNRYGLLFSTRGVVYGAGYTDININLPLETVASVMALFIGIWLLLKCITGYGKTNKHQRGLSFSSIPFAIYFAFYGSGLIVTEIFQSTIVQPNELGLEEPYIRRNIEETRSAFNLDQIEVQTFNPEGSLTLEDIRANNLTIDNIRLWDTRPILQANRQLQQIRPYYVFNDADIDRYTIQNEEGGSNYTQVIVAPRELDYNLVPQQAQTWVNEHLIYTHGYGFTMSPVNRVQQGGLPFYFVSDIGTDMDPGGLNVSSPAIRESIPIVRPRIYFGEITNTYIMTNTRFPEFDFPSGEENFNTRYDGLGGINIADFWHKFVFAVHLRDWRMLLTDNFTPDTRMLFRRNINERIKAIAPFLYYDRDPYLVVADGEPDDLNHLYWLVDAYTISNYYPYSDAGENHFNYIRNSVKVLVDAYNGKTTFYISEENDPLIRSWQKIFPELFQPLSNMPPDILEHIRYPIDLFSTQSERLLTYHVENTQVFYNREDQWEIPQEIYGDEALSMNPYYLIMKLPIADQEEFILLHPYTPVSRPNLIAWLAARSDGDNYGKLLLYQFPKQELVFGPDQIEALINQDPFISGQISLWNRQGSRAIQGNLLVIPIEQSLLYVEPIYLEADQNSIPALTRVIVVYDNRIVMANSLQEAIDGVFNPDQTPESTIIRPLQELGIE</sequence>
<feature type="transmembrane region" description="Helical" evidence="5">
    <location>
        <begin position="373"/>
        <end position="392"/>
    </location>
</feature>
<dbReference type="EMBL" id="CP003940">
    <property type="protein sequence ID" value="AFZ48800.1"/>
    <property type="molecule type" value="Genomic_DNA"/>
</dbReference>
<dbReference type="PANTHER" id="PTHR39344">
    <property type="entry name" value="UPF0182 PROTEIN SLL1060"/>
    <property type="match status" value="1"/>
</dbReference>
<dbReference type="GO" id="GO:0005576">
    <property type="term" value="C:extracellular region"/>
    <property type="evidence" value="ECO:0007669"/>
    <property type="project" value="TreeGrafter"/>
</dbReference>
<comment type="similarity">
    <text evidence="5">Belongs to the UPF0182 family.</text>
</comment>
<dbReference type="HAMAP" id="MF_01600">
    <property type="entry name" value="UPF0182"/>
    <property type="match status" value="1"/>
</dbReference>
<keyword evidence="1 5" id="KW-1003">Cell membrane</keyword>
<protein>
    <recommendedName>
        <fullName evidence="5">UPF0182 protein Cyast_2860</fullName>
    </recommendedName>
</protein>
<feature type="transmembrane region" description="Helical" evidence="5">
    <location>
        <begin position="62"/>
        <end position="83"/>
    </location>
</feature>
<comment type="subcellular location">
    <subcellularLocation>
        <location evidence="5">Cell membrane</location>
        <topology evidence="5">Multi-pass membrane protein</topology>
    </subcellularLocation>
</comment>
<evidence type="ECO:0000256" key="2">
    <source>
        <dbReference type="ARBA" id="ARBA00022692"/>
    </source>
</evidence>
<feature type="transmembrane region" description="Helical" evidence="5">
    <location>
        <begin position="291"/>
        <end position="309"/>
    </location>
</feature>
<gene>
    <name evidence="6" type="ordered locus">Cyast_2860</name>
</gene>
<dbReference type="GO" id="GO:0005886">
    <property type="term" value="C:plasma membrane"/>
    <property type="evidence" value="ECO:0007669"/>
    <property type="project" value="UniProtKB-SubCell"/>
</dbReference>
<feature type="transmembrane region" description="Helical" evidence="5">
    <location>
        <begin position="192"/>
        <end position="213"/>
    </location>
</feature>
<evidence type="ECO:0000256" key="3">
    <source>
        <dbReference type="ARBA" id="ARBA00022989"/>
    </source>
</evidence>
<feature type="transmembrane region" description="Helical" evidence="5">
    <location>
        <begin position="18"/>
        <end position="41"/>
    </location>
</feature>
<evidence type="ECO:0000256" key="4">
    <source>
        <dbReference type="ARBA" id="ARBA00023136"/>
    </source>
</evidence>
<proteinExistence type="inferred from homology"/>
<dbReference type="Pfam" id="PF03699">
    <property type="entry name" value="UPF0182"/>
    <property type="match status" value="1"/>
</dbReference>
<keyword evidence="3 5" id="KW-1133">Transmembrane helix</keyword>